<sequence length="458" mass="53917">MKIMETKLTTIRSQMEDYLKNNNMTLNQFSELTQINTGTLSGIINGHRPIAMQQLGRITAGMGLPEGYFYERYIDECFYHASPDWRRIGPFLLRCAGLNKLDCIKRVIRLMMDNLSYIPLLFSLAEQFYQEGKWEAAVILYESVAESEQKQHSERLALCQYRLFTLGLSKDQNRNLLLASHFEYFVDRLEEQYQLDALNELINVFASLRRWKKIEILAEKLKIKAMIHYESNGNNKPPEIKKQIIFYILYAYLILGETHFQLGRYEDALHYVSLYTDCDWVKGPDNNEMAVIHQFQEWAEGNRYLYQLMSGKVEVLPEYVKYISTRENEVFLALGEIVIAANKYDINIDFLLEQYESFLKHQEQQSRIGKISLYYTEDRFVSLLSGLGVYYLNKNNFDHGLRYILDSLTFAIKIRSRHDILKCVGLFERYRIFANEDAKFQYKTLINEKEISFISSAM</sequence>
<name>A0A7W3XT01_9BACL</name>
<dbReference type="GO" id="GO:0003677">
    <property type="term" value="F:DNA binding"/>
    <property type="evidence" value="ECO:0007669"/>
    <property type="project" value="InterPro"/>
</dbReference>
<evidence type="ECO:0000259" key="1">
    <source>
        <dbReference type="PROSITE" id="PS50943"/>
    </source>
</evidence>
<dbReference type="AlphaFoldDB" id="A0A7W3XT01"/>
<gene>
    <name evidence="2" type="ORF">FHR92_003575</name>
</gene>
<dbReference type="Proteomes" id="UP000567067">
    <property type="component" value="Unassembled WGS sequence"/>
</dbReference>
<reference evidence="2 3" key="1">
    <citation type="submission" date="2020-08" db="EMBL/GenBank/DDBJ databases">
        <title>Genomic Encyclopedia of Type Strains, Phase III (KMG-III): the genomes of soil and plant-associated and newly described type strains.</title>
        <authorList>
            <person name="Whitman W."/>
        </authorList>
    </citation>
    <scope>NUCLEOTIDE SEQUENCE [LARGE SCALE GENOMIC DNA]</scope>
    <source>
        <strain evidence="2 3">CECT 8693</strain>
    </source>
</reference>
<dbReference type="InterPro" id="IPR011990">
    <property type="entry name" value="TPR-like_helical_dom_sf"/>
</dbReference>
<dbReference type="EMBL" id="JACJIP010000026">
    <property type="protein sequence ID" value="MBA9087094.1"/>
    <property type="molecule type" value="Genomic_DNA"/>
</dbReference>
<feature type="domain" description="HTH cro/C1-type" evidence="1">
    <location>
        <begin position="15"/>
        <end position="69"/>
    </location>
</feature>
<dbReference type="SUPFAM" id="SSF48452">
    <property type="entry name" value="TPR-like"/>
    <property type="match status" value="1"/>
</dbReference>
<dbReference type="SMART" id="SM00530">
    <property type="entry name" value="HTH_XRE"/>
    <property type="match status" value="1"/>
</dbReference>
<protein>
    <submittedName>
        <fullName evidence="2">Transcriptional regulator with XRE-family HTH domain</fullName>
    </submittedName>
</protein>
<evidence type="ECO:0000313" key="3">
    <source>
        <dbReference type="Proteomes" id="UP000567067"/>
    </source>
</evidence>
<dbReference type="Gene3D" id="1.25.40.10">
    <property type="entry name" value="Tetratricopeptide repeat domain"/>
    <property type="match status" value="1"/>
</dbReference>
<dbReference type="InterPro" id="IPR001387">
    <property type="entry name" value="Cro/C1-type_HTH"/>
</dbReference>
<dbReference type="PROSITE" id="PS50943">
    <property type="entry name" value="HTH_CROC1"/>
    <property type="match status" value="1"/>
</dbReference>
<dbReference type="CDD" id="cd00093">
    <property type="entry name" value="HTH_XRE"/>
    <property type="match status" value="1"/>
</dbReference>
<proteinExistence type="predicted"/>
<dbReference type="SUPFAM" id="SSF47413">
    <property type="entry name" value="lambda repressor-like DNA-binding domains"/>
    <property type="match status" value="1"/>
</dbReference>
<organism evidence="2 3">
    <name type="scientific">Fontibacillus solani</name>
    <dbReference type="NCBI Taxonomy" id="1572857"/>
    <lineage>
        <taxon>Bacteria</taxon>
        <taxon>Bacillati</taxon>
        <taxon>Bacillota</taxon>
        <taxon>Bacilli</taxon>
        <taxon>Bacillales</taxon>
        <taxon>Paenibacillaceae</taxon>
        <taxon>Fontibacillus</taxon>
    </lineage>
</organism>
<dbReference type="Gene3D" id="1.10.260.40">
    <property type="entry name" value="lambda repressor-like DNA-binding domains"/>
    <property type="match status" value="1"/>
</dbReference>
<comment type="caution">
    <text evidence="2">The sequence shown here is derived from an EMBL/GenBank/DDBJ whole genome shotgun (WGS) entry which is preliminary data.</text>
</comment>
<keyword evidence="3" id="KW-1185">Reference proteome</keyword>
<evidence type="ECO:0000313" key="2">
    <source>
        <dbReference type="EMBL" id="MBA9087094.1"/>
    </source>
</evidence>
<dbReference type="InterPro" id="IPR010982">
    <property type="entry name" value="Lambda_DNA-bd_dom_sf"/>
</dbReference>
<accession>A0A7W3XT01</accession>